<dbReference type="Pfam" id="PF00005">
    <property type="entry name" value="ABC_tran"/>
    <property type="match status" value="2"/>
</dbReference>
<gene>
    <name evidence="12" type="ORF">SAMN05192551_103186</name>
</gene>
<dbReference type="PROSITE" id="PS00211">
    <property type="entry name" value="ABC_TRANSPORTER_1"/>
    <property type="match status" value="2"/>
</dbReference>
<dbReference type="STRING" id="69895.SAMN05192551_103186"/>
<dbReference type="InterPro" id="IPR003439">
    <property type="entry name" value="ABC_transporter-like_ATP-bd"/>
</dbReference>
<accession>A0A1I3D7P8</accession>
<name>A0A1I3D7P8_9FIRM</name>
<evidence type="ECO:0000256" key="7">
    <source>
        <dbReference type="ARBA" id="ARBA00022840"/>
    </source>
</evidence>
<comment type="function">
    <text evidence="10">Probably part of an ABC transporter complex. Responsible for energy coupling to the transport system.</text>
</comment>
<evidence type="ECO:0000259" key="11">
    <source>
        <dbReference type="PROSITE" id="PS50893"/>
    </source>
</evidence>
<dbReference type="GO" id="GO:0016887">
    <property type="term" value="F:ATP hydrolysis activity"/>
    <property type="evidence" value="ECO:0007669"/>
    <property type="project" value="InterPro"/>
</dbReference>
<keyword evidence="3" id="KW-0813">Transport</keyword>
<evidence type="ECO:0000256" key="5">
    <source>
        <dbReference type="ARBA" id="ARBA00022737"/>
    </source>
</evidence>
<keyword evidence="6" id="KW-0547">Nucleotide-binding</keyword>
<dbReference type="GO" id="GO:0042626">
    <property type="term" value="F:ATPase-coupled transmembrane transporter activity"/>
    <property type="evidence" value="ECO:0007669"/>
    <property type="project" value="TreeGrafter"/>
</dbReference>
<dbReference type="PANTHER" id="PTHR43553:SF23">
    <property type="entry name" value="ABC TRANSPORTER ATP-BINDING COMPONENT"/>
    <property type="match status" value="1"/>
</dbReference>
<dbReference type="EMBL" id="FOQA01000003">
    <property type="protein sequence ID" value="SFH82754.1"/>
    <property type="molecule type" value="Genomic_DNA"/>
</dbReference>
<dbReference type="InterPro" id="IPR003593">
    <property type="entry name" value="AAA+_ATPase"/>
</dbReference>
<dbReference type="GO" id="GO:0043190">
    <property type="term" value="C:ATP-binding cassette (ABC) transporter complex"/>
    <property type="evidence" value="ECO:0007669"/>
    <property type="project" value="TreeGrafter"/>
</dbReference>
<evidence type="ECO:0000313" key="13">
    <source>
        <dbReference type="Proteomes" id="UP000199287"/>
    </source>
</evidence>
<comment type="similarity">
    <text evidence="2">Belongs to the ABC transporter superfamily.</text>
</comment>
<keyword evidence="9" id="KW-0472">Membrane</keyword>
<evidence type="ECO:0000256" key="4">
    <source>
        <dbReference type="ARBA" id="ARBA00022475"/>
    </source>
</evidence>
<evidence type="ECO:0000313" key="12">
    <source>
        <dbReference type="EMBL" id="SFH82754.1"/>
    </source>
</evidence>
<comment type="subcellular location">
    <subcellularLocation>
        <location evidence="1">Cell membrane</location>
        <topology evidence="1">Peripheral membrane protein</topology>
    </subcellularLocation>
</comment>
<proteinExistence type="inferred from homology"/>
<dbReference type="Proteomes" id="UP000199287">
    <property type="component" value="Unassembled WGS sequence"/>
</dbReference>
<evidence type="ECO:0000256" key="3">
    <source>
        <dbReference type="ARBA" id="ARBA00022448"/>
    </source>
</evidence>
<evidence type="ECO:0000256" key="8">
    <source>
        <dbReference type="ARBA" id="ARBA00022967"/>
    </source>
</evidence>
<keyword evidence="5" id="KW-0677">Repeat</keyword>
<keyword evidence="13" id="KW-1185">Reference proteome</keyword>
<evidence type="ECO:0000256" key="2">
    <source>
        <dbReference type="ARBA" id="ARBA00005417"/>
    </source>
</evidence>
<dbReference type="Gene3D" id="3.40.50.300">
    <property type="entry name" value="P-loop containing nucleotide triphosphate hydrolases"/>
    <property type="match status" value="2"/>
</dbReference>
<dbReference type="AlphaFoldDB" id="A0A1I3D7P8"/>
<dbReference type="InterPro" id="IPR017871">
    <property type="entry name" value="ABC_transporter-like_CS"/>
</dbReference>
<evidence type="ECO:0000256" key="1">
    <source>
        <dbReference type="ARBA" id="ARBA00004202"/>
    </source>
</evidence>
<dbReference type="InterPro" id="IPR015856">
    <property type="entry name" value="ABC_transpr_CbiO/EcfA_su"/>
</dbReference>
<keyword evidence="8" id="KW-1278">Translocase</keyword>
<evidence type="ECO:0000256" key="10">
    <source>
        <dbReference type="ARBA" id="ARBA00025157"/>
    </source>
</evidence>
<dbReference type="CDD" id="cd03225">
    <property type="entry name" value="ABC_cobalt_CbiO_domain1"/>
    <property type="match status" value="2"/>
</dbReference>
<organism evidence="12 13">
    <name type="scientific">Tindallia magadiensis</name>
    <dbReference type="NCBI Taxonomy" id="69895"/>
    <lineage>
        <taxon>Bacteria</taxon>
        <taxon>Bacillati</taxon>
        <taxon>Bacillota</taxon>
        <taxon>Clostridia</taxon>
        <taxon>Peptostreptococcales</taxon>
        <taxon>Tindalliaceae</taxon>
        <taxon>Tindallia</taxon>
    </lineage>
</organism>
<protein>
    <submittedName>
        <fullName evidence="12">Energy-coupling factor transport system ATP-binding protein</fullName>
    </submittedName>
</protein>
<feature type="domain" description="ABC transporter" evidence="11">
    <location>
        <begin position="298"/>
        <end position="517"/>
    </location>
</feature>
<dbReference type="PANTHER" id="PTHR43553">
    <property type="entry name" value="HEAVY METAL TRANSPORTER"/>
    <property type="match status" value="1"/>
</dbReference>
<dbReference type="SUPFAM" id="SSF52540">
    <property type="entry name" value="P-loop containing nucleoside triphosphate hydrolases"/>
    <property type="match status" value="2"/>
</dbReference>
<evidence type="ECO:0000256" key="9">
    <source>
        <dbReference type="ARBA" id="ARBA00023136"/>
    </source>
</evidence>
<dbReference type="GO" id="GO:0005524">
    <property type="term" value="F:ATP binding"/>
    <property type="evidence" value="ECO:0007669"/>
    <property type="project" value="UniProtKB-KW"/>
</dbReference>
<dbReference type="SMART" id="SM00382">
    <property type="entry name" value="AAA"/>
    <property type="match status" value="2"/>
</dbReference>
<evidence type="ECO:0000256" key="6">
    <source>
        <dbReference type="ARBA" id="ARBA00022741"/>
    </source>
</evidence>
<dbReference type="InterPro" id="IPR027417">
    <property type="entry name" value="P-loop_NTPase"/>
</dbReference>
<dbReference type="InterPro" id="IPR050095">
    <property type="entry name" value="ECF_ABC_transporter_ATP-bd"/>
</dbReference>
<sequence>MFDIQNINFWYPGQNHPTLKEVNLSIHAGEMLVLCGASGCGKTTLLRQLKPVLTPHGKKEGEIFFKGESLGALEVKRQATEIGYVLQSPENQIVTDKVWHELAFGLESLGEKQEVIRLRVAEMASFFGIEGWFHRSVHHLSGGQKQLLNLAAVMVMQPEVLILDEPTAQLDPIAAVEFLETVQKINRELGVTVLLSEHRLEEVIPMADRLVFMERGEVNLNLSQELLRKNHFTQKQKDYVTTTAMRIYGEVKSSEVGPEDCPITVKEGRQWLDTIEKQVPTELEIKDLSSSGEKENALECQDLWFRYEKEGKDVLRSFSLSVKKGDFHCLLGGNGVGKSTFLLLAAKLLEPYRGKLRREDKKIALLPQNPKNLLVKKTLIEDLESMEIEGGQPSSQQINSMLEFMSLSDLAKAHPYDLSGGEQQRAALAKILMVSPDLLLLDEPTKGLDRPFKEALAKRLNVLREQGMTILMVSHDIEFCARYSDTCSLIFDGQVVSTEPCHQFFAGNRFYTTAANRMARHIMPAAITEKDVIQGCKVLFCP</sequence>
<keyword evidence="4" id="KW-1003">Cell membrane</keyword>
<keyword evidence="7 12" id="KW-0067">ATP-binding</keyword>
<reference evidence="13" key="1">
    <citation type="submission" date="2016-10" db="EMBL/GenBank/DDBJ databases">
        <authorList>
            <person name="Varghese N."/>
            <person name="Submissions S."/>
        </authorList>
    </citation>
    <scope>NUCLEOTIDE SEQUENCE [LARGE SCALE GENOMIC DNA]</scope>
    <source>
        <strain evidence="13">Z-7934</strain>
    </source>
</reference>
<feature type="domain" description="ABC transporter" evidence="11">
    <location>
        <begin position="4"/>
        <end position="240"/>
    </location>
</feature>
<dbReference type="PROSITE" id="PS50893">
    <property type="entry name" value="ABC_TRANSPORTER_2"/>
    <property type="match status" value="2"/>
</dbReference>